<feature type="region of interest" description="Disordered" evidence="1">
    <location>
        <begin position="29"/>
        <end position="60"/>
    </location>
</feature>
<gene>
    <name evidence="2" type="primary">Cnig_chr_X.g25271</name>
    <name evidence="2" type="ORF">B9Z55_025271</name>
</gene>
<proteinExistence type="predicted"/>
<feature type="region of interest" description="Disordered" evidence="1">
    <location>
        <begin position="70"/>
        <end position="89"/>
    </location>
</feature>
<evidence type="ECO:0000313" key="3">
    <source>
        <dbReference type="Proteomes" id="UP000230233"/>
    </source>
</evidence>
<dbReference type="Proteomes" id="UP000230233">
    <property type="component" value="Chromosome X"/>
</dbReference>
<feature type="compositionally biased region" description="Acidic residues" evidence="1">
    <location>
        <begin position="72"/>
        <end position="84"/>
    </location>
</feature>
<evidence type="ECO:0000256" key="1">
    <source>
        <dbReference type="SAM" id="MobiDB-lite"/>
    </source>
</evidence>
<protein>
    <submittedName>
        <fullName evidence="2">Uncharacterized protein</fullName>
    </submittedName>
</protein>
<dbReference type="AlphaFoldDB" id="A0A2G5SXQ8"/>
<accession>A0A2G5SXQ8</accession>
<dbReference type="EMBL" id="PDUG01000006">
    <property type="protein sequence ID" value="PIC19894.1"/>
    <property type="molecule type" value="Genomic_DNA"/>
</dbReference>
<name>A0A2G5SXQ8_9PELO</name>
<organism evidence="2 3">
    <name type="scientific">Caenorhabditis nigoni</name>
    <dbReference type="NCBI Taxonomy" id="1611254"/>
    <lineage>
        <taxon>Eukaryota</taxon>
        <taxon>Metazoa</taxon>
        <taxon>Ecdysozoa</taxon>
        <taxon>Nematoda</taxon>
        <taxon>Chromadorea</taxon>
        <taxon>Rhabditida</taxon>
        <taxon>Rhabditina</taxon>
        <taxon>Rhabditomorpha</taxon>
        <taxon>Rhabditoidea</taxon>
        <taxon>Rhabditidae</taxon>
        <taxon>Peloderinae</taxon>
        <taxon>Caenorhabditis</taxon>
    </lineage>
</organism>
<dbReference type="OrthoDB" id="5808651at2759"/>
<reference evidence="3" key="1">
    <citation type="submission" date="2017-10" db="EMBL/GenBank/DDBJ databases">
        <title>Rapid genome shrinkage in a self-fertile nematode reveals novel sperm competition proteins.</title>
        <authorList>
            <person name="Yin D."/>
            <person name="Schwarz E.M."/>
            <person name="Thomas C.G."/>
            <person name="Felde R.L."/>
            <person name="Korf I.F."/>
            <person name="Cutter A.D."/>
            <person name="Schartner C.M."/>
            <person name="Ralston E.J."/>
            <person name="Meyer B.J."/>
            <person name="Haag E.S."/>
        </authorList>
    </citation>
    <scope>NUCLEOTIDE SEQUENCE [LARGE SCALE GENOMIC DNA]</scope>
    <source>
        <strain evidence="3">JU1422</strain>
    </source>
</reference>
<comment type="caution">
    <text evidence="2">The sequence shown here is derived from an EMBL/GenBank/DDBJ whole genome shotgun (WGS) entry which is preliminary data.</text>
</comment>
<keyword evidence="3" id="KW-1185">Reference proteome</keyword>
<feature type="compositionally biased region" description="Basic and acidic residues" evidence="1">
    <location>
        <begin position="45"/>
        <end position="59"/>
    </location>
</feature>
<sequence length="208" mass="25050">MNEISLTSKPVVVTGPIDFSDFHREETARRLKEEQENNGCGSRRWTVEEKPPEPRKWTEEEMEFWKAIAEAEKDDDEEDDEAVEEEKPLDVEETKRICRDHLNKRIEILREGKEENLSNIEFDSLPLIDRMRLEFTKEYEWDASELDPIVRDFIERQIEDCPFDETVVGYQTLLEMYNSYLGPEFYFLMMLKKAYNFREYESWLLFGY</sequence>
<evidence type="ECO:0000313" key="2">
    <source>
        <dbReference type="EMBL" id="PIC19894.1"/>
    </source>
</evidence>